<dbReference type="EMBL" id="JACRIW010000092">
    <property type="protein sequence ID" value="MBI5170422.1"/>
    <property type="molecule type" value="Genomic_DNA"/>
</dbReference>
<dbReference type="PANTHER" id="PTHR13767">
    <property type="entry name" value="TRNA-PSEUDOURIDINE SYNTHASE"/>
    <property type="match status" value="1"/>
</dbReference>
<evidence type="ECO:0000313" key="8">
    <source>
        <dbReference type="EMBL" id="MBI5170422.1"/>
    </source>
</evidence>
<dbReference type="Proteomes" id="UP000696931">
    <property type="component" value="Unassembled WGS sequence"/>
</dbReference>
<evidence type="ECO:0000259" key="7">
    <source>
        <dbReference type="Pfam" id="PF16198"/>
    </source>
</evidence>
<keyword evidence="3 5" id="KW-0819">tRNA processing</keyword>
<reference evidence="8" key="1">
    <citation type="submission" date="2020-07" db="EMBL/GenBank/DDBJ databases">
        <title>Huge and variable diversity of episymbiotic CPR bacteria and DPANN archaea in groundwater ecosystems.</title>
        <authorList>
            <person name="He C.Y."/>
            <person name="Keren R."/>
            <person name="Whittaker M."/>
            <person name="Farag I.F."/>
            <person name="Doudna J."/>
            <person name="Cate J.H.D."/>
            <person name="Banfield J.F."/>
        </authorList>
    </citation>
    <scope>NUCLEOTIDE SEQUENCE</scope>
    <source>
        <strain evidence="8">NC_groundwater_1813_Pr3_B-0.1um_71_17</strain>
    </source>
</reference>
<dbReference type="Pfam" id="PF16198">
    <property type="entry name" value="TruB_C_2"/>
    <property type="match status" value="1"/>
</dbReference>
<feature type="active site" description="Nucleophile" evidence="5">
    <location>
        <position position="56"/>
    </location>
</feature>
<organism evidence="8 9">
    <name type="scientific">Eiseniibacteriota bacterium</name>
    <dbReference type="NCBI Taxonomy" id="2212470"/>
    <lineage>
        <taxon>Bacteria</taxon>
        <taxon>Candidatus Eiseniibacteriota</taxon>
    </lineage>
</organism>
<evidence type="ECO:0000256" key="1">
    <source>
        <dbReference type="ARBA" id="ARBA00000385"/>
    </source>
</evidence>
<evidence type="ECO:0000256" key="3">
    <source>
        <dbReference type="ARBA" id="ARBA00022694"/>
    </source>
</evidence>
<dbReference type="GO" id="GO:0031119">
    <property type="term" value="P:tRNA pseudouridine synthesis"/>
    <property type="evidence" value="ECO:0007669"/>
    <property type="project" value="UniProtKB-UniRule"/>
</dbReference>
<dbReference type="AlphaFoldDB" id="A0A933SE28"/>
<sequence length="329" mass="34465">MTGASVRSPRPARPAPLEWAGLLPVDKPGGMTSHDVVSRARAVLGTRAIGHLGTLDPGASGLLVLAVGPATRCAQVWQGGAKTYAATVRFGVVTTSQDLDGDVLETHEVTADEAAVRRASEGMLGDSAQVPPMVSALKHKGERLYDIARRGEVVEREPRPITVQAWEWTHFALPEAGCVVRCSGGTYVRTLAHDLGAALGCGAALASLRRLASEPFRVEDACPWDAFVPGDRDALLARWGVTLDRALDVLPAVALDAAQAGALGHGQFVEPSLERAATAAIGAGPRTVALRDLGGRALALGELVREADGRVLARPNVVFPWAVREGRAA</sequence>
<dbReference type="NCBIfam" id="TIGR00431">
    <property type="entry name" value="TruB"/>
    <property type="match status" value="1"/>
</dbReference>
<keyword evidence="4 5" id="KW-0413">Isomerase</keyword>
<accession>A0A933SE28</accession>
<comment type="similarity">
    <text evidence="2 5">Belongs to the pseudouridine synthase TruB family. Type 1 subfamily.</text>
</comment>
<evidence type="ECO:0000256" key="2">
    <source>
        <dbReference type="ARBA" id="ARBA00005642"/>
    </source>
</evidence>
<evidence type="ECO:0000259" key="6">
    <source>
        <dbReference type="Pfam" id="PF01509"/>
    </source>
</evidence>
<comment type="function">
    <text evidence="5">Responsible for synthesis of pseudouridine from uracil-55 in the psi GC loop of transfer RNAs.</text>
</comment>
<dbReference type="GO" id="GO:0160148">
    <property type="term" value="F:tRNA pseudouridine(55) synthase activity"/>
    <property type="evidence" value="ECO:0007669"/>
    <property type="project" value="UniProtKB-EC"/>
</dbReference>
<dbReference type="Pfam" id="PF01509">
    <property type="entry name" value="TruB_N"/>
    <property type="match status" value="1"/>
</dbReference>
<dbReference type="PANTHER" id="PTHR13767:SF2">
    <property type="entry name" value="PSEUDOURIDYLATE SYNTHASE TRUB1"/>
    <property type="match status" value="1"/>
</dbReference>
<dbReference type="SUPFAM" id="SSF55120">
    <property type="entry name" value="Pseudouridine synthase"/>
    <property type="match status" value="1"/>
</dbReference>
<comment type="catalytic activity">
    <reaction evidence="1 5">
        <text>uridine(55) in tRNA = pseudouridine(55) in tRNA</text>
        <dbReference type="Rhea" id="RHEA:42532"/>
        <dbReference type="Rhea" id="RHEA-COMP:10101"/>
        <dbReference type="Rhea" id="RHEA-COMP:10102"/>
        <dbReference type="ChEBI" id="CHEBI:65314"/>
        <dbReference type="ChEBI" id="CHEBI:65315"/>
        <dbReference type="EC" id="5.4.99.25"/>
    </reaction>
</comment>
<dbReference type="InterPro" id="IPR020103">
    <property type="entry name" value="PsdUridine_synth_cat_dom_sf"/>
</dbReference>
<dbReference type="InterPro" id="IPR032819">
    <property type="entry name" value="TruB_C"/>
</dbReference>
<dbReference type="Gene3D" id="3.30.2350.10">
    <property type="entry name" value="Pseudouridine synthase"/>
    <property type="match status" value="1"/>
</dbReference>
<evidence type="ECO:0000313" key="9">
    <source>
        <dbReference type="Proteomes" id="UP000696931"/>
    </source>
</evidence>
<name>A0A933SE28_UNCEI</name>
<proteinExistence type="inferred from homology"/>
<dbReference type="InterPro" id="IPR014780">
    <property type="entry name" value="tRNA_psdUridine_synth_TruB"/>
</dbReference>
<gene>
    <name evidence="5 8" type="primary">truB</name>
    <name evidence="8" type="ORF">HZA61_13110</name>
</gene>
<protein>
    <recommendedName>
        <fullName evidence="5">tRNA pseudouridine synthase B</fullName>
        <ecNumber evidence="5">5.4.99.25</ecNumber>
    </recommendedName>
    <alternativeName>
        <fullName evidence="5">tRNA pseudouridine(55) synthase</fullName>
        <shortName evidence="5">Psi55 synthase</shortName>
    </alternativeName>
    <alternativeName>
        <fullName evidence="5">tRNA pseudouridylate synthase</fullName>
    </alternativeName>
    <alternativeName>
        <fullName evidence="5">tRNA-uridine isomerase</fullName>
    </alternativeName>
</protein>
<feature type="domain" description="Pseudouridine synthase II N-terminal" evidence="6">
    <location>
        <begin position="41"/>
        <end position="188"/>
    </location>
</feature>
<dbReference type="GO" id="GO:0003723">
    <property type="term" value="F:RNA binding"/>
    <property type="evidence" value="ECO:0007669"/>
    <property type="project" value="InterPro"/>
</dbReference>
<dbReference type="InterPro" id="IPR002501">
    <property type="entry name" value="PsdUridine_synth_N"/>
</dbReference>
<dbReference type="EC" id="5.4.99.25" evidence="5"/>
<dbReference type="HAMAP" id="MF_01080">
    <property type="entry name" value="TruB_bact"/>
    <property type="match status" value="1"/>
</dbReference>
<feature type="domain" description="tRNA pseudouridylate synthase B C-terminal" evidence="7">
    <location>
        <begin position="189"/>
        <end position="221"/>
    </location>
</feature>
<evidence type="ECO:0000256" key="4">
    <source>
        <dbReference type="ARBA" id="ARBA00023235"/>
    </source>
</evidence>
<evidence type="ECO:0000256" key="5">
    <source>
        <dbReference type="HAMAP-Rule" id="MF_01080"/>
    </source>
</evidence>
<dbReference type="GO" id="GO:1990481">
    <property type="term" value="P:mRNA pseudouridine synthesis"/>
    <property type="evidence" value="ECO:0007669"/>
    <property type="project" value="TreeGrafter"/>
</dbReference>
<comment type="caution">
    <text evidence="8">The sequence shown here is derived from an EMBL/GenBank/DDBJ whole genome shotgun (WGS) entry which is preliminary data.</text>
</comment>